<protein>
    <recommendedName>
        <fullName evidence="6">Pentatricopeptide repeat-containing protein</fullName>
    </recommendedName>
</protein>
<reference evidence="5" key="1">
    <citation type="journal article" date="2023" name="Proc. Natl. Acad. Sci. U.S.A.">
        <title>Genomic and structural basis for evolution of tropane alkaloid biosynthesis.</title>
        <authorList>
            <person name="Wanga Y.-J."/>
            <person name="Taina T."/>
            <person name="Yua J.-Y."/>
            <person name="Lia J."/>
            <person name="Xua B."/>
            <person name="Chenc J."/>
            <person name="D'Auriad J.C."/>
            <person name="Huanga J.-P."/>
            <person name="Huanga S.-X."/>
        </authorList>
    </citation>
    <scope>NUCLEOTIDE SEQUENCE [LARGE SCALE GENOMIC DNA]</scope>
    <source>
        <strain evidence="5">cv. KIB-2019</strain>
    </source>
</reference>
<dbReference type="InterPro" id="IPR011990">
    <property type="entry name" value="TPR-like_helical_dom_sf"/>
</dbReference>
<sequence length="93" mass="10546">MEEKDNEFNLVTYNTLASGLCHMGMPEEAVKLVAKVLVRGIKPDVLTFNILMNVYCKGGKLVLDIWLILQVNPNFIAVDLRNLETHQKFLQSV</sequence>
<proteinExistence type="inferred from homology"/>
<dbReference type="OrthoDB" id="1748894at2759"/>
<evidence type="ECO:0000256" key="1">
    <source>
        <dbReference type="ARBA" id="ARBA00007626"/>
    </source>
</evidence>
<dbReference type="NCBIfam" id="TIGR00756">
    <property type="entry name" value="PPR"/>
    <property type="match status" value="1"/>
</dbReference>
<comment type="similarity">
    <text evidence="1">Belongs to the PPR family. P subfamily.</text>
</comment>
<evidence type="ECO:0000313" key="4">
    <source>
        <dbReference type="EMBL" id="KAJ8573959.1"/>
    </source>
</evidence>
<gene>
    <name evidence="4" type="ORF">K7X08_010470</name>
</gene>
<comment type="caution">
    <text evidence="4">The sequence shown here is derived from an EMBL/GenBank/DDBJ whole genome shotgun (WGS) entry which is preliminary data.</text>
</comment>
<dbReference type="PANTHER" id="PTHR47941">
    <property type="entry name" value="PENTATRICOPEPTIDE REPEAT-CONTAINING PROTEIN 3, MITOCHONDRIAL"/>
    <property type="match status" value="1"/>
</dbReference>
<dbReference type="Gene3D" id="1.25.40.10">
    <property type="entry name" value="Tetratricopeptide repeat domain"/>
    <property type="match status" value="1"/>
</dbReference>
<dbReference type="InterPro" id="IPR002885">
    <property type="entry name" value="PPR_rpt"/>
</dbReference>
<evidence type="ECO:0000256" key="2">
    <source>
        <dbReference type="ARBA" id="ARBA00022737"/>
    </source>
</evidence>
<dbReference type="AlphaFoldDB" id="A0A9Q1N1E7"/>
<feature type="repeat" description="PPR" evidence="3">
    <location>
        <begin position="9"/>
        <end position="43"/>
    </location>
</feature>
<dbReference type="PROSITE" id="PS51375">
    <property type="entry name" value="PPR"/>
    <property type="match status" value="1"/>
</dbReference>
<dbReference type="Proteomes" id="UP001152561">
    <property type="component" value="Unassembled WGS sequence"/>
</dbReference>
<keyword evidence="5" id="KW-1185">Reference proteome</keyword>
<evidence type="ECO:0000313" key="5">
    <source>
        <dbReference type="Proteomes" id="UP001152561"/>
    </source>
</evidence>
<name>A0A9Q1N1E7_9SOLA</name>
<keyword evidence="2" id="KW-0677">Repeat</keyword>
<accession>A0A9Q1N1E7</accession>
<organism evidence="4 5">
    <name type="scientific">Anisodus acutangulus</name>
    <dbReference type="NCBI Taxonomy" id="402998"/>
    <lineage>
        <taxon>Eukaryota</taxon>
        <taxon>Viridiplantae</taxon>
        <taxon>Streptophyta</taxon>
        <taxon>Embryophyta</taxon>
        <taxon>Tracheophyta</taxon>
        <taxon>Spermatophyta</taxon>
        <taxon>Magnoliopsida</taxon>
        <taxon>eudicotyledons</taxon>
        <taxon>Gunneridae</taxon>
        <taxon>Pentapetalae</taxon>
        <taxon>asterids</taxon>
        <taxon>lamiids</taxon>
        <taxon>Solanales</taxon>
        <taxon>Solanaceae</taxon>
        <taxon>Solanoideae</taxon>
        <taxon>Hyoscyameae</taxon>
        <taxon>Anisodus</taxon>
    </lineage>
</organism>
<dbReference type="Pfam" id="PF13041">
    <property type="entry name" value="PPR_2"/>
    <property type="match status" value="1"/>
</dbReference>
<evidence type="ECO:0000256" key="3">
    <source>
        <dbReference type="PROSITE-ProRule" id="PRU00708"/>
    </source>
</evidence>
<evidence type="ECO:0008006" key="6">
    <source>
        <dbReference type="Google" id="ProtNLM"/>
    </source>
</evidence>
<dbReference type="EMBL" id="JAJAGQ010000001">
    <property type="protein sequence ID" value="KAJ8573959.1"/>
    <property type="molecule type" value="Genomic_DNA"/>
</dbReference>